<proteinExistence type="inferred from homology"/>
<name>A0A4R9BZV5_9FIRM</name>
<comment type="function">
    <text evidence="13">Transfers and isomerizes the ribose moiety from AdoMet to the 7-aminomethyl group of 7-deazaguanine (preQ1-tRNA) to give epoxyqueuosine (oQ-tRNA).</text>
</comment>
<gene>
    <name evidence="13 14" type="primary">queA</name>
    <name evidence="14" type="ORF">EQF91_07365</name>
</gene>
<dbReference type="GO" id="GO:0008616">
    <property type="term" value="P:tRNA queuosine(34) biosynthetic process"/>
    <property type="evidence" value="ECO:0007669"/>
    <property type="project" value="UniProtKB-UniRule"/>
</dbReference>
<dbReference type="EC" id="2.4.99.17" evidence="10 13"/>
<evidence type="ECO:0000256" key="9">
    <source>
        <dbReference type="ARBA" id="ARBA00061210"/>
    </source>
</evidence>
<dbReference type="InterPro" id="IPR003699">
    <property type="entry name" value="QueA"/>
</dbReference>
<evidence type="ECO:0000256" key="13">
    <source>
        <dbReference type="HAMAP-Rule" id="MF_00113"/>
    </source>
</evidence>
<keyword evidence="5 13" id="KW-0808">Transferase</keyword>
<evidence type="ECO:0000256" key="11">
    <source>
        <dbReference type="ARBA" id="ARBA00069325"/>
    </source>
</evidence>
<reference evidence="14 15" key="1">
    <citation type="submission" date="2019-01" db="EMBL/GenBank/DDBJ databases">
        <title>Draft Genome Sequences of Helcococcus ovis Strains Isolated from the Uterus and Vagina of Dairy Cows with Metritis.</title>
        <authorList>
            <person name="Cunha F."/>
            <person name="Jeon S.J."/>
            <person name="Kutzer P."/>
            <person name="Galvao K.N."/>
        </authorList>
    </citation>
    <scope>NUCLEOTIDE SEQUENCE [LARGE SCALE GENOMIC DNA]</scope>
    <source>
        <strain evidence="14 15">KG-37</strain>
    </source>
</reference>
<dbReference type="Gene3D" id="3.40.1780.10">
    <property type="entry name" value="QueA-like"/>
    <property type="match status" value="1"/>
</dbReference>
<comment type="similarity">
    <text evidence="9 13">Belongs to the QueA family.</text>
</comment>
<keyword evidence="14" id="KW-0413">Isomerase</keyword>
<dbReference type="RefSeq" id="WP_134744333.1">
    <property type="nucleotide sequence ID" value="NZ_JBFNFK010000001.1"/>
</dbReference>
<evidence type="ECO:0000256" key="6">
    <source>
        <dbReference type="ARBA" id="ARBA00022691"/>
    </source>
</evidence>
<evidence type="ECO:0000256" key="3">
    <source>
        <dbReference type="ARBA" id="ARBA00011245"/>
    </source>
</evidence>
<dbReference type="InterPro" id="IPR036100">
    <property type="entry name" value="QueA_sf"/>
</dbReference>
<evidence type="ECO:0000256" key="4">
    <source>
        <dbReference type="ARBA" id="ARBA00022490"/>
    </source>
</evidence>
<dbReference type="FunFam" id="2.40.10.240:FF:000002">
    <property type="entry name" value="S-adenosylmethionine:tRNA ribosyltransferase-isomerase"/>
    <property type="match status" value="1"/>
</dbReference>
<organism evidence="14 15">
    <name type="scientific">Helcococcus ovis</name>
    <dbReference type="NCBI Taxonomy" id="72026"/>
    <lineage>
        <taxon>Bacteria</taxon>
        <taxon>Bacillati</taxon>
        <taxon>Bacillota</taxon>
        <taxon>Tissierellia</taxon>
        <taxon>Tissierellales</taxon>
        <taxon>Peptoniphilaceae</taxon>
        <taxon>Helcococcus</taxon>
    </lineage>
</organism>
<dbReference type="GO" id="GO:0005737">
    <property type="term" value="C:cytoplasm"/>
    <property type="evidence" value="ECO:0007669"/>
    <property type="project" value="UniProtKB-SubCell"/>
</dbReference>
<evidence type="ECO:0000256" key="7">
    <source>
        <dbReference type="ARBA" id="ARBA00022785"/>
    </source>
</evidence>
<dbReference type="SUPFAM" id="SSF111337">
    <property type="entry name" value="QueA-like"/>
    <property type="match status" value="1"/>
</dbReference>
<dbReference type="NCBIfam" id="TIGR00113">
    <property type="entry name" value="queA"/>
    <property type="match status" value="1"/>
</dbReference>
<comment type="pathway">
    <text evidence="2 13">tRNA modification; tRNA-queuosine biosynthesis.</text>
</comment>
<dbReference type="UniPathway" id="UPA00392"/>
<dbReference type="PANTHER" id="PTHR30307">
    <property type="entry name" value="S-ADENOSYLMETHIONINE:TRNA RIBOSYLTRANSFERASE-ISOMERASE"/>
    <property type="match status" value="1"/>
</dbReference>
<comment type="subunit">
    <text evidence="3 13">Monomer.</text>
</comment>
<comment type="catalytic activity">
    <reaction evidence="8 13">
        <text>7-aminomethyl-7-carbaguanosine(34) in tRNA + S-adenosyl-L-methionine = epoxyqueuosine(34) in tRNA + adenine + L-methionine + 2 H(+)</text>
        <dbReference type="Rhea" id="RHEA:32155"/>
        <dbReference type="Rhea" id="RHEA-COMP:10342"/>
        <dbReference type="Rhea" id="RHEA-COMP:18582"/>
        <dbReference type="ChEBI" id="CHEBI:15378"/>
        <dbReference type="ChEBI" id="CHEBI:16708"/>
        <dbReference type="ChEBI" id="CHEBI:57844"/>
        <dbReference type="ChEBI" id="CHEBI:59789"/>
        <dbReference type="ChEBI" id="CHEBI:82833"/>
        <dbReference type="ChEBI" id="CHEBI:194443"/>
        <dbReference type="EC" id="2.4.99.17"/>
    </reaction>
</comment>
<comment type="caution">
    <text evidence="14">The sequence shown here is derived from an EMBL/GenBank/DDBJ whole genome shotgun (WGS) entry which is preliminary data.</text>
</comment>
<sequence>MDTKDFDYELDHSFIAQHPEDKRSESKLMILDRKNETIEHKRFYDIIDYLNEGDVLVVNNSKVIPARLFGHRKDKKEALEVFLLTNIEEKKWECLVKPGRKFKIGSEIIFDEKLKAEVIDITEEGHRILEMKYDGIFNEILNEIGNVPLPPYITERLEDKSKYQTVYAKHDGSVAAPTAGLHFTTQLLQQIKDKGIKLAYLTLHVGLGTFKPVNDEKIEEHKMHSEYYILDKENAETINEAKNKGNRVIAVGTTSVRTLESISRKYGKVQADSDWTDIFIYPGFNFKTVDAMITNFHLPKSTLIMLISSFYNRERILEAYEEAKRNNYRFFSFGDAMLIK</sequence>
<dbReference type="FunFam" id="3.40.1780.10:FF:000001">
    <property type="entry name" value="S-adenosylmethionine:tRNA ribosyltransferase-isomerase"/>
    <property type="match status" value="1"/>
</dbReference>
<evidence type="ECO:0000256" key="2">
    <source>
        <dbReference type="ARBA" id="ARBA00004691"/>
    </source>
</evidence>
<evidence type="ECO:0000313" key="15">
    <source>
        <dbReference type="Proteomes" id="UP000297454"/>
    </source>
</evidence>
<dbReference type="EMBL" id="SCFR01000031">
    <property type="protein sequence ID" value="TFF64694.1"/>
    <property type="molecule type" value="Genomic_DNA"/>
</dbReference>
<evidence type="ECO:0000256" key="5">
    <source>
        <dbReference type="ARBA" id="ARBA00022679"/>
    </source>
</evidence>
<evidence type="ECO:0000256" key="10">
    <source>
        <dbReference type="ARBA" id="ARBA00066503"/>
    </source>
</evidence>
<dbReference type="Gene3D" id="2.40.10.240">
    <property type="entry name" value="QueA-like"/>
    <property type="match status" value="1"/>
</dbReference>
<dbReference type="NCBIfam" id="NF001140">
    <property type="entry name" value="PRK00147.1"/>
    <property type="match status" value="1"/>
</dbReference>
<keyword evidence="4 13" id="KW-0963">Cytoplasm</keyword>
<dbReference type="HAMAP" id="MF_00113">
    <property type="entry name" value="QueA"/>
    <property type="match status" value="1"/>
</dbReference>
<evidence type="ECO:0000256" key="12">
    <source>
        <dbReference type="ARBA" id="ARBA00076160"/>
    </source>
</evidence>
<evidence type="ECO:0000256" key="8">
    <source>
        <dbReference type="ARBA" id="ARBA00052751"/>
    </source>
</evidence>
<evidence type="ECO:0000313" key="14">
    <source>
        <dbReference type="EMBL" id="TFF64694.1"/>
    </source>
</evidence>
<dbReference type="PANTHER" id="PTHR30307:SF0">
    <property type="entry name" value="S-ADENOSYLMETHIONINE:TRNA RIBOSYLTRANSFERASE-ISOMERASE"/>
    <property type="match status" value="1"/>
</dbReference>
<evidence type="ECO:0000256" key="1">
    <source>
        <dbReference type="ARBA" id="ARBA00004496"/>
    </source>
</evidence>
<dbReference type="Pfam" id="PF02547">
    <property type="entry name" value="Queuosine_synth"/>
    <property type="match status" value="1"/>
</dbReference>
<comment type="subcellular location">
    <subcellularLocation>
        <location evidence="1 13">Cytoplasm</location>
    </subcellularLocation>
</comment>
<dbReference type="InterPro" id="IPR042118">
    <property type="entry name" value="QueA_dom1"/>
</dbReference>
<protein>
    <recommendedName>
        <fullName evidence="11 13">S-adenosylmethionine:tRNA ribosyltransferase-isomerase</fullName>
        <ecNumber evidence="10 13">2.4.99.17</ecNumber>
    </recommendedName>
    <alternativeName>
        <fullName evidence="12 13">Queuosine biosynthesis protein QueA</fullName>
    </alternativeName>
</protein>
<keyword evidence="7 13" id="KW-0671">Queuosine biosynthesis</keyword>
<keyword evidence="6 13" id="KW-0949">S-adenosyl-L-methionine</keyword>
<dbReference type="GO" id="GO:0051075">
    <property type="term" value="F:S-adenosylmethionine:tRNA ribosyltransferase-isomerase activity"/>
    <property type="evidence" value="ECO:0007669"/>
    <property type="project" value="UniProtKB-EC"/>
</dbReference>
<accession>A0A4R9BZV5</accession>
<dbReference type="Proteomes" id="UP000297454">
    <property type="component" value="Unassembled WGS sequence"/>
</dbReference>
<dbReference type="InterPro" id="IPR042119">
    <property type="entry name" value="QueA_dom2"/>
</dbReference>
<dbReference type="AlphaFoldDB" id="A0A4R9BZV5"/>
<keyword evidence="15" id="KW-1185">Reference proteome</keyword>
<keyword evidence="14" id="KW-0328">Glycosyltransferase</keyword>